<dbReference type="PANTHER" id="PTHR12436:SF38">
    <property type="entry name" value="SAC3 DOMAIN-CONTAINING PROTEIN 1"/>
    <property type="match status" value="1"/>
</dbReference>
<dbReference type="InterPro" id="IPR045107">
    <property type="entry name" value="SAC3/GANP/THP3"/>
</dbReference>
<dbReference type="InterPro" id="IPR005062">
    <property type="entry name" value="SAC3/GANP/THP3_conserved"/>
</dbReference>
<name>A0A1B6DSY2_9HEMI</name>
<dbReference type="GO" id="GO:0005819">
    <property type="term" value="C:spindle"/>
    <property type="evidence" value="ECO:0007669"/>
    <property type="project" value="TreeGrafter"/>
</dbReference>
<dbReference type="Pfam" id="PF03399">
    <property type="entry name" value="SAC3_GANP"/>
    <property type="match status" value="1"/>
</dbReference>
<dbReference type="GO" id="GO:0051298">
    <property type="term" value="P:centrosome duplication"/>
    <property type="evidence" value="ECO:0007669"/>
    <property type="project" value="TreeGrafter"/>
</dbReference>
<dbReference type="Gene3D" id="1.25.40.990">
    <property type="match status" value="1"/>
</dbReference>
<dbReference type="GO" id="GO:0005813">
    <property type="term" value="C:centrosome"/>
    <property type="evidence" value="ECO:0007669"/>
    <property type="project" value="TreeGrafter"/>
</dbReference>
<protein>
    <recommendedName>
        <fullName evidence="1">SAC3/GANP/THP3 conserved domain-containing protein</fullName>
    </recommendedName>
</protein>
<dbReference type="AlphaFoldDB" id="A0A1B6DSY2"/>
<dbReference type="PANTHER" id="PTHR12436">
    <property type="entry name" value="80 KDA MCM3-ASSOCIATED PROTEIN"/>
    <property type="match status" value="1"/>
</dbReference>
<proteinExistence type="predicted"/>
<accession>A0A1B6DSY2</accession>
<dbReference type="GO" id="GO:0051225">
    <property type="term" value="P:spindle assembly"/>
    <property type="evidence" value="ECO:0007669"/>
    <property type="project" value="TreeGrafter"/>
</dbReference>
<evidence type="ECO:0000313" key="2">
    <source>
        <dbReference type="EMBL" id="JAS28780.1"/>
    </source>
</evidence>
<reference evidence="2" key="1">
    <citation type="submission" date="2015-12" db="EMBL/GenBank/DDBJ databases">
        <title>De novo transcriptome assembly of four potential Pierce s Disease insect vectors from Arizona vineyards.</title>
        <authorList>
            <person name="Tassone E.E."/>
        </authorList>
    </citation>
    <scope>NUCLEOTIDE SEQUENCE</scope>
</reference>
<sequence>MAIRGICMDMCPKQEIILRQREGLVHILEQCDDNHESHSKQYKKIHRQKIKVDHNRMVKAFQRSAAGRNMLCPEDLRPPDVLFQTVVYLIERILKNTYVKWPIVYNFITDRLRAVRQDMVIQQPTPEERLKILVPIVRFHIYSSYRLCTESVHTFDPKLNNTHLIECLASLIYLFDLDNTDSTTRWEIEAVNLLWNLGDSYTLTRFISLSKTSNHQFLKMAKDISFAYLRNNYNGIFNIFTKLPVLLQMVLASHLPLIRRNALRTMNNAYSSKNLTYPLSKLKSLLKFNNDEEALNECKYYGLKVDNGNIHFLRETFDHSVKLNTMKKLDLIDSSLRETEHPLLLLQCSWT</sequence>
<evidence type="ECO:0000259" key="1">
    <source>
        <dbReference type="Pfam" id="PF03399"/>
    </source>
</evidence>
<gene>
    <name evidence="2" type="ORF">g.3327</name>
</gene>
<dbReference type="GO" id="GO:0005634">
    <property type="term" value="C:nucleus"/>
    <property type="evidence" value="ECO:0007669"/>
    <property type="project" value="TreeGrafter"/>
</dbReference>
<dbReference type="EMBL" id="GEDC01008518">
    <property type="protein sequence ID" value="JAS28780.1"/>
    <property type="molecule type" value="Transcribed_RNA"/>
</dbReference>
<feature type="domain" description="SAC3/GANP/THP3 conserved" evidence="1">
    <location>
        <begin position="10"/>
        <end position="306"/>
    </location>
</feature>
<organism evidence="2">
    <name type="scientific">Clastoptera arizonana</name>
    <name type="common">Arizona spittle bug</name>
    <dbReference type="NCBI Taxonomy" id="38151"/>
    <lineage>
        <taxon>Eukaryota</taxon>
        <taxon>Metazoa</taxon>
        <taxon>Ecdysozoa</taxon>
        <taxon>Arthropoda</taxon>
        <taxon>Hexapoda</taxon>
        <taxon>Insecta</taxon>
        <taxon>Pterygota</taxon>
        <taxon>Neoptera</taxon>
        <taxon>Paraneoptera</taxon>
        <taxon>Hemiptera</taxon>
        <taxon>Auchenorrhyncha</taxon>
        <taxon>Cercopoidea</taxon>
        <taxon>Clastopteridae</taxon>
        <taxon>Clastoptera</taxon>
    </lineage>
</organism>